<dbReference type="PANTHER" id="PTHR34129:SF1">
    <property type="entry name" value="DUF952 DOMAIN-CONTAINING PROTEIN"/>
    <property type="match status" value="1"/>
</dbReference>
<gene>
    <name evidence="1" type="ORF">SAMN05192583_0496</name>
</gene>
<reference evidence="2" key="1">
    <citation type="submission" date="2016-10" db="EMBL/GenBank/DDBJ databases">
        <authorList>
            <person name="Varghese N."/>
            <person name="Submissions S."/>
        </authorList>
    </citation>
    <scope>NUCLEOTIDE SEQUENCE [LARGE SCALE GENOMIC DNA]</scope>
    <source>
        <strain evidence="2">S6-262</strain>
    </source>
</reference>
<dbReference type="InterPro" id="IPR009297">
    <property type="entry name" value="DUF952"/>
</dbReference>
<protein>
    <submittedName>
        <fullName evidence="1">Uncharacterized conserved protein, DUF952 family</fullName>
    </submittedName>
</protein>
<keyword evidence="2" id="KW-1185">Reference proteome</keyword>
<dbReference type="OrthoDB" id="9799937at2"/>
<dbReference type="RefSeq" id="WP_093663854.1">
    <property type="nucleotide sequence ID" value="NZ_FOCF01000001.1"/>
</dbReference>
<dbReference type="Gene3D" id="3.20.170.20">
    <property type="entry name" value="Protein of unknown function DUF952"/>
    <property type="match status" value="1"/>
</dbReference>
<organism evidence="1 2">
    <name type="scientific">Sphingomonas gellani</name>
    <dbReference type="NCBI Taxonomy" id="1166340"/>
    <lineage>
        <taxon>Bacteria</taxon>
        <taxon>Pseudomonadati</taxon>
        <taxon>Pseudomonadota</taxon>
        <taxon>Alphaproteobacteria</taxon>
        <taxon>Sphingomonadales</taxon>
        <taxon>Sphingomonadaceae</taxon>
        <taxon>Sphingomonas</taxon>
    </lineage>
</organism>
<evidence type="ECO:0000313" key="2">
    <source>
        <dbReference type="Proteomes" id="UP000199206"/>
    </source>
</evidence>
<evidence type="ECO:0000313" key="1">
    <source>
        <dbReference type="EMBL" id="SEM52101.1"/>
    </source>
</evidence>
<dbReference type="AlphaFoldDB" id="A0A1H7Z1Q7"/>
<dbReference type="PANTHER" id="PTHR34129">
    <property type="entry name" value="BLR1139 PROTEIN"/>
    <property type="match status" value="1"/>
</dbReference>
<dbReference type="EMBL" id="FOCF01000001">
    <property type="protein sequence ID" value="SEM52101.1"/>
    <property type="molecule type" value="Genomic_DNA"/>
</dbReference>
<dbReference type="Pfam" id="PF06108">
    <property type="entry name" value="DUF952"/>
    <property type="match status" value="1"/>
</dbReference>
<dbReference type="STRING" id="1166340.SAMN05192583_0496"/>
<proteinExistence type="predicted"/>
<sequence length="121" mass="13264">MSQRDTDKPVTAYKVLTAAEMQALEHEGSFAGSPVDVKDGFIHLSTADQLTETVDKHFSGQDELHIAAVDLEAQGETLKWEESRGGALFPHLYAPLRLDTVVAYSPLERDDQGQVRLPVTG</sequence>
<dbReference type="SUPFAM" id="SSF56399">
    <property type="entry name" value="ADP-ribosylation"/>
    <property type="match status" value="1"/>
</dbReference>
<dbReference type="Proteomes" id="UP000199206">
    <property type="component" value="Unassembled WGS sequence"/>
</dbReference>
<name>A0A1H7Z1Q7_9SPHN</name>
<accession>A0A1H7Z1Q7</accession>